<dbReference type="RefSeq" id="WP_183983664.1">
    <property type="nucleotide sequence ID" value="NZ_JACHHG010000001.1"/>
</dbReference>
<evidence type="ECO:0000259" key="6">
    <source>
        <dbReference type="Pfam" id="PF02631"/>
    </source>
</evidence>
<keyword evidence="10" id="KW-1185">Reference proteome</keyword>
<evidence type="ECO:0000259" key="8">
    <source>
        <dbReference type="Pfam" id="PF21982"/>
    </source>
</evidence>
<dbReference type="Pfam" id="PF21981">
    <property type="entry name" value="RecX_HTH3"/>
    <property type="match status" value="1"/>
</dbReference>
<accession>A0A841HYH6</accession>
<dbReference type="Proteomes" id="UP000569951">
    <property type="component" value="Unassembled WGS sequence"/>
</dbReference>
<sequence length="160" mass="17980">MSDSEKLQHLLAYAYRALAQRALSEAELRARLLRREATPEEIETVLERLRSYRFVDDSALARDLSRARGVGRHRVKAKLRQRGIDSETAEQALTARPPEQDLEELEALVAKNLPRWRAAGEKGYGRAFGFLIRRGFSAGDVARALAPLRAGALDTLEEPE</sequence>
<dbReference type="HAMAP" id="MF_01114">
    <property type="entry name" value="RecX"/>
    <property type="match status" value="1"/>
</dbReference>
<comment type="caution">
    <text evidence="9">The sequence shown here is derived from an EMBL/GenBank/DDBJ whole genome shotgun (WGS) entry which is preliminary data.</text>
</comment>
<evidence type="ECO:0000256" key="3">
    <source>
        <dbReference type="ARBA" id="ARBA00018111"/>
    </source>
</evidence>
<dbReference type="EMBL" id="JACHHG010000001">
    <property type="protein sequence ID" value="MBB6096835.1"/>
    <property type="molecule type" value="Genomic_DNA"/>
</dbReference>
<dbReference type="InterPro" id="IPR053924">
    <property type="entry name" value="RecX_HTH_2nd"/>
</dbReference>
<comment type="function">
    <text evidence="5">Modulates RecA activity.</text>
</comment>
<proteinExistence type="inferred from homology"/>
<evidence type="ECO:0000313" key="9">
    <source>
        <dbReference type="EMBL" id="MBB6096835.1"/>
    </source>
</evidence>
<reference evidence="9 10" key="1">
    <citation type="submission" date="2020-08" db="EMBL/GenBank/DDBJ databases">
        <title>Genomic Encyclopedia of Type Strains, Phase IV (KMG-IV): sequencing the most valuable type-strain genomes for metagenomic binning, comparative biology and taxonomic classification.</title>
        <authorList>
            <person name="Goeker M."/>
        </authorList>
    </citation>
    <scope>NUCLEOTIDE SEQUENCE [LARGE SCALE GENOMIC DNA]</scope>
    <source>
        <strain evidence="9 10">DSM 21458</strain>
    </source>
</reference>
<evidence type="ECO:0000259" key="7">
    <source>
        <dbReference type="Pfam" id="PF21981"/>
    </source>
</evidence>
<dbReference type="InterPro" id="IPR036388">
    <property type="entry name" value="WH-like_DNA-bd_sf"/>
</dbReference>
<name>A0A841HYH6_9DEIO</name>
<gene>
    <name evidence="5" type="primary">recX</name>
    <name evidence="9" type="ORF">HNR42_000247</name>
</gene>
<dbReference type="PANTHER" id="PTHR33602:SF1">
    <property type="entry name" value="REGULATORY PROTEIN RECX FAMILY PROTEIN"/>
    <property type="match status" value="1"/>
</dbReference>
<feature type="domain" description="RecX third three-helical" evidence="7">
    <location>
        <begin position="99"/>
        <end position="145"/>
    </location>
</feature>
<comment type="subcellular location">
    <subcellularLocation>
        <location evidence="1 5">Cytoplasm</location>
    </subcellularLocation>
</comment>
<evidence type="ECO:0000256" key="2">
    <source>
        <dbReference type="ARBA" id="ARBA00009695"/>
    </source>
</evidence>
<evidence type="ECO:0000256" key="5">
    <source>
        <dbReference type="HAMAP-Rule" id="MF_01114"/>
    </source>
</evidence>
<dbReference type="Gene3D" id="1.10.10.10">
    <property type="entry name" value="Winged helix-like DNA-binding domain superfamily/Winged helix DNA-binding domain"/>
    <property type="match status" value="2"/>
</dbReference>
<evidence type="ECO:0000256" key="4">
    <source>
        <dbReference type="ARBA" id="ARBA00022490"/>
    </source>
</evidence>
<feature type="domain" description="RecX second three-helical" evidence="6">
    <location>
        <begin position="59"/>
        <end position="93"/>
    </location>
</feature>
<keyword evidence="4 5" id="KW-0963">Cytoplasm</keyword>
<dbReference type="InterPro" id="IPR053926">
    <property type="entry name" value="RecX_HTH_1st"/>
</dbReference>
<evidence type="ECO:0000256" key="1">
    <source>
        <dbReference type="ARBA" id="ARBA00004496"/>
    </source>
</evidence>
<dbReference type="Pfam" id="PF02631">
    <property type="entry name" value="RecX_HTH2"/>
    <property type="match status" value="1"/>
</dbReference>
<dbReference type="InterPro" id="IPR053925">
    <property type="entry name" value="RecX_HTH_3rd"/>
</dbReference>
<comment type="similarity">
    <text evidence="2 5">Belongs to the RecX family.</text>
</comment>
<protein>
    <recommendedName>
        <fullName evidence="3 5">Regulatory protein RecX</fullName>
    </recommendedName>
</protein>
<feature type="domain" description="RecX first three-helical" evidence="8">
    <location>
        <begin position="12"/>
        <end position="49"/>
    </location>
</feature>
<dbReference type="InterPro" id="IPR003783">
    <property type="entry name" value="Regulatory_RecX"/>
</dbReference>
<dbReference type="AlphaFoldDB" id="A0A841HYH6"/>
<dbReference type="GO" id="GO:0006282">
    <property type="term" value="P:regulation of DNA repair"/>
    <property type="evidence" value="ECO:0007669"/>
    <property type="project" value="UniProtKB-UniRule"/>
</dbReference>
<organism evidence="9 10">
    <name type="scientific">Deinobacterium chartae</name>
    <dbReference type="NCBI Taxonomy" id="521158"/>
    <lineage>
        <taxon>Bacteria</taxon>
        <taxon>Thermotogati</taxon>
        <taxon>Deinococcota</taxon>
        <taxon>Deinococci</taxon>
        <taxon>Deinococcales</taxon>
        <taxon>Deinococcaceae</taxon>
        <taxon>Deinobacterium</taxon>
    </lineage>
</organism>
<evidence type="ECO:0000313" key="10">
    <source>
        <dbReference type="Proteomes" id="UP000569951"/>
    </source>
</evidence>
<dbReference type="GO" id="GO:0005737">
    <property type="term" value="C:cytoplasm"/>
    <property type="evidence" value="ECO:0007669"/>
    <property type="project" value="UniProtKB-SubCell"/>
</dbReference>
<dbReference type="PANTHER" id="PTHR33602">
    <property type="entry name" value="REGULATORY PROTEIN RECX FAMILY PROTEIN"/>
    <property type="match status" value="1"/>
</dbReference>
<dbReference type="Pfam" id="PF21982">
    <property type="entry name" value="RecX_HTH1"/>
    <property type="match status" value="1"/>
</dbReference>